<accession>D8K955</accession>
<evidence type="ECO:0008006" key="4">
    <source>
        <dbReference type="Google" id="ProtNLM"/>
    </source>
</evidence>
<proteinExistence type="predicted"/>
<dbReference type="OrthoDB" id="509436at2"/>
<dbReference type="STRING" id="105559.Nwat_2374"/>
<dbReference type="HOGENOM" id="CLU_833753_0_0_6"/>
<feature type="compositionally biased region" description="Basic and acidic residues" evidence="1">
    <location>
        <begin position="310"/>
        <end position="333"/>
    </location>
</feature>
<dbReference type="Gene3D" id="3.90.550.10">
    <property type="entry name" value="Spore Coat Polysaccharide Biosynthesis Protein SpsA, Chain A"/>
    <property type="match status" value="1"/>
</dbReference>
<dbReference type="InterPro" id="IPR029044">
    <property type="entry name" value="Nucleotide-diphossugar_trans"/>
</dbReference>
<gene>
    <name evidence="2" type="ordered locus">Nwat_2374</name>
</gene>
<dbReference type="AlphaFoldDB" id="D8K955"/>
<dbReference type="SUPFAM" id="SSF53448">
    <property type="entry name" value="Nucleotide-diphospho-sugar transferases"/>
    <property type="match status" value="1"/>
</dbReference>
<dbReference type="eggNOG" id="ENOG5031AXA">
    <property type="taxonomic scope" value="Bacteria"/>
</dbReference>
<evidence type="ECO:0000313" key="2">
    <source>
        <dbReference type="EMBL" id="ADJ29198.1"/>
    </source>
</evidence>
<dbReference type="RefSeq" id="WP_013221269.1">
    <property type="nucleotide sequence ID" value="NC_014315.1"/>
</dbReference>
<evidence type="ECO:0000313" key="3">
    <source>
        <dbReference type="Proteomes" id="UP000000393"/>
    </source>
</evidence>
<dbReference type="Proteomes" id="UP000000393">
    <property type="component" value="Chromosome"/>
</dbReference>
<reference evidence="2 3" key="1">
    <citation type="submission" date="2010-06" db="EMBL/GenBank/DDBJ databases">
        <title>Complete sequence of chromosome of Nitrosococcus watsoni C-113.</title>
        <authorList>
            <consortium name="US DOE Joint Genome Institute"/>
            <person name="Lucas S."/>
            <person name="Copeland A."/>
            <person name="Lapidus A."/>
            <person name="Cheng J.-F."/>
            <person name="Bruce D."/>
            <person name="Goodwin L."/>
            <person name="Pitluck S."/>
            <person name="Malfatti S.A."/>
            <person name="Chain P.S.G."/>
            <person name="Land M."/>
            <person name="Hauser L."/>
            <person name="Kyrpides N."/>
            <person name="Ivanova N."/>
            <person name="Cambell M.A."/>
            <person name="Heidelberg J.F."/>
            <person name="Klotz M.G."/>
            <person name="Woyke T."/>
        </authorList>
    </citation>
    <scope>NUCLEOTIDE SEQUENCE [LARGE SCALE GENOMIC DNA]</scope>
    <source>
        <strain evidence="2 3">C-113</strain>
    </source>
</reference>
<name>D8K955_NITWC</name>
<keyword evidence="3" id="KW-1185">Reference proteome</keyword>
<feature type="region of interest" description="Disordered" evidence="1">
    <location>
        <begin position="308"/>
        <end position="333"/>
    </location>
</feature>
<dbReference type="KEGG" id="nwa:Nwat_2374"/>
<sequence>MNHAFLFCLEAGYLEPQSLLLAHSIRRWGGRYAYCPLHAFKPRQGPPLAPTTLDALRTLGVALHEEPLNQEHRFYPFANKIYACARAEEMLQEEFLVFCDSDTVFLGEPAAFDLNPALDATLQPVVLVGQGSTGPDHPHDGFWRRMYQLAGAKHAPYVNTMERGISIRGYWNAGLIAARREQKIFRQWFEIFQLLIKAGHIPPSGNINNLDQLSLAATLARFPERIGTLDYHYNYSLPRRSFFHGAMGTADLDELIHIHYHRWFNRPGFLESLEPSLGRDTLQYQWLKPFLPFHPTIDEPLHGEIGSEISRTELRQRHGTSRPDYKLPELKDS</sequence>
<dbReference type="EMBL" id="CP002086">
    <property type="protein sequence ID" value="ADJ29198.1"/>
    <property type="molecule type" value="Genomic_DNA"/>
</dbReference>
<evidence type="ECO:0000256" key="1">
    <source>
        <dbReference type="SAM" id="MobiDB-lite"/>
    </source>
</evidence>
<protein>
    <recommendedName>
        <fullName evidence="4">Glycosyl transferase family 8</fullName>
    </recommendedName>
</protein>
<organism evidence="2 3">
    <name type="scientific">Nitrosococcus watsoni (strain C-113)</name>
    <dbReference type="NCBI Taxonomy" id="105559"/>
    <lineage>
        <taxon>Bacteria</taxon>
        <taxon>Pseudomonadati</taxon>
        <taxon>Pseudomonadota</taxon>
        <taxon>Gammaproteobacteria</taxon>
        <taxon>Chromatiales</taxon>
        <taxon>Chromatiaceae</taxon>
        <taxon>Nitrosococcus</taxon>
    </lineage>
</organism>